<keyword evidence="4 5" id="KW-0472">Membrane</keyword>
<dbReference type="eggNOG" id="COG1668">
    <property type="taxonomic scope" value="Bacteria"/>
</dbReference>
<name>A0A075QWX1_BRELA</name>
<feature type="transmembrane region" description="Helical" evidence="5">
    <location>
        <begin position="312"/>
        <end position="330"/>
    </location>
</feature>
<proteinExistence type="predicted"/>
<dbReference type="PANTHER" id="PTHR43471">
    <property type="entry name" value="ABC TRANSPORTER PERMEASE"/>
    <property type="match status" value="1"/>
</dbReference>
<dbReference type="Gene3D" id="3.40.1710.10">
    <property type="entry name" value="abc type-2 transporter like domain"/>
    <property type="match status" value="1"/>
</dbReference>
<evidence type="ECO:0000256" key="5">
    <source>
        <dbReference type="SAM" id="Phobius"/>
    </source>
</evidence>
<dbReference type="HOGENOM" id="CLU_022118_1_0_9"/>
<evidence type="ECO:0000256" key="3">
    <source>
        <dbReference type="ARBA" id="ARBA00022989"/>
    </source>
</evidence>
<feature type="transmembrane region" description="Helical" evidence="5">
    <location>
        <begin position="24"/>
        <end position="44"/>
    </location>
</feature>
<sequence length="394" mass="43251">MNRQHIWIVFQKEMTDLIRDRKTWIGALVIPLAVVPLLVFLMSFSMNGVVKEAQSFVPLIVNADSQHPFVKILQKNVSVKMIQVEDPLAAIKDGDARAFIKLPEHLQSKLQAGESVDITVWYDPSNQKSTYAKTLIEKSIKEYEKEVVSKRLQRVGLTIGAIEPMQTTFESVASDEKVSGSILSGVLIILMIASLISGGLPAATDLVAGEKERGTLETLISAPITANSVLTAKLFTVMIMSGVSSLASVISVSVIFSFIPINHDAGGLSLQFFTASSLIVLFVVLILLAAMFAGVMLSISSFAKSFKEAQTYMTPLVLVGLVPAYLMMPLNPIDIPFAYYLLPIFNGVAIFKEIFYGELQPMHALLVMFTSLLYVIIAIKVAAKFFKRENLLVK</sequence>
<evidence type="ECO:0000256" key="4">
    <source>
        <dbReference type="ARBA" id="ARBA00023136"/>
    </source>
</evidence>
<keyword evidence="3 5" id="KW-1133">Transmembrane helix</keyword>
<dbReference type="GO" id="GO:0140359">
    <property type="term" value="F:ABC-type transporter activity"/>
    <property type="evidence" value="ECO:0007669"/>
    <property type="project" value="InterPro"/>
</dbReference>
<dbReference type="InterPro" id="IPR013525">
    <property type="entry name" value="ABC2_TM"/>
</dbReference>
<keyword evidence="8" id="KW-1185">Reference proteome</keyword>
<feature type="domain" description="ABC-2 type transporter transmembrane" evidence="6">
    <location>
        <begin position="22"/>
        <end position="379"/>
    </location>
</feature>
<evidence type="ECO:0000313" key="7">
    <source>
        <dbReference type="EMBL" id="AIG24897.1"/>
    </source>
</evidence>
<dbReference type="KEGG" id="blr:BRLA_c005390"/>
<dbReference type="Proteomes" id="UP000005850">
    <property type="component" value="Chromosome"/>
</dbReference>
<dbReference type="PANTHER" id="PTHR43471:SF3">
    <property type="entry name" value="ABC TRANSPORTER PERMEASE PROTEIN NATB"/>
    <property type="match status" value="1"/>
</dbReference>
<comment type="subcellular location">
    <subcellularLocation>
        <location evidence="1">Membrane</location>
        <topology evidence="1">Multi-pass membrane protein</topology>
    </subcellularLocation>
</comment>
<dbReference type="GO" id="GO:0016020">
    <property type="term" value="C:membrane"/>
    <property type="evidence" value="ECO:0007669"/>
    <property type="project" value="UniProtKB-SubCell"/>
</dbReference>
<protein>
    <submittedName>
        <fullName evidence="7">ABC-type Na+ efflux pump, permease</fullName>
    </submittedName>
</protein>
<dbReference type="EMBL" id="CP007806">
    <property type="protein sequence ID" value="AIG24897.1"/>
    <property type="molecule type" value="Genomic_DNA"/>
</dbReference>
<organism evidence="7 8">
    <name type="scientific">Brevibacillus laterosporus LMG 15441</name>
    <dbReference type="NCBI Taxonomy" id="1042163"/>
    <lineage>
        <taxon>Bacteria</taxon>
        <taxon>Bacillati</taxon>
        <taxon>Bacillota</taxon>
        <taxon>Bacilli</taxon>
        <taxon>Bacillales</taxon>
        <taxon>Paenibacillaceae</taxon>
        <taxon>Brevibacillus</taxon>
    </lineage>
</organism>
<feature type="transmembrane region" description="Helical" evidence="5">
    <location>
        <begin position="234"/>
        <end position="260"/>
    </location>
</feature>
<evidence type="ECO:0000259" key="6">
    <source>
        <dbReference type="Pfam" id="PF12698"/>
    </source>
</evidence>
<accession>A0A075QWX1</accession>
<reference evidence="7 8" key="1">
    <citation type="journal article" date="2011" name="J. Bacteriol.">
        <title>Genome sequence of Brevibacillus laterosporus LMG 15441, a pathogen of invertebrates.</title>
        <authorList>
            <person name="Djukic M."/>
            <person name="Poehlein A."/>
            <person name="Thurmer A."/>
            <person name="Daniel R."/>
        </authorList>
    </citation>
    <scope>NUCLEOTIDE SEQUENCE [LARGE SCALE GENOMIC DNA]</scope>
    <source>
        <strain evidence="7 8">LMG 15441</strain>
    </source>
</reference>
<feature type="transmembrane region" description="Helical" evidence="5">
    <location>
        <begin position="272"/>
        <end position="300"/>
    </location>
</feature>
<dbReference type="RefSeq" id="WP_003335637.1">
    <property type="nucleotide sequence ID" value="NZ_CP007806.1"/>
</dbReference>
<dbReference type="STRING" id="1042163.BRLA_c005390"/>
<evidence type="ECO:0000313" key="8">
    <source>
        <dbReference type="Proteomes" id="UP000005850"/>
    </source>
</evidence>
<gene>
    <name evidence="7" type="ORF">BRLA_c005390</name>
</gene>
<dbReference type="Pfam" id="PF12698">
    <property type="entry name" value="ABC2_membrane_3"/>
    <property type="match status" value="1"/>
</dbReference>
<dbReference type="AlphaFoldDB" id="A0A075QWX1"/>
<feature type="transmembrane region" description="Helical" evidence="5">
    <location>
        <begin position="362"/>
        <end position="383"/>
    </location>
</feature>
<evidence type="ECO:0000256" key="2">
    <source>
        <dbReference type="ARBA" id="ARBA00022692"/>
    </source>
</evidence>
<evidence type="ECO:0000256" key="1">
    <source>
        <dbReference type="ARBA" id="ARBA00004141"/>
    </source>
</evidence>
<feature type="transmembrane region" description="Helical" evidence="5">
    <location>
        <begin position="182"/>
        <end position="203"/>
    </location>
</feature>
<keyword evidence="2 5" id="KW-0812">Transmembrane</keyword>